<name>A0AA88A9I3_FICCA</name>
<gene>
    <name evidence="2" type="ORF">TIFTF001_017596</name>
</gene>
<evidence type="ECO:0000313" key="3">
    <source>
        <dbReference type="Proteomes" id="UP001187192"/>
    </source>
</evidence>
<evidence type="ECO:0000313" key="2">
    <source>
        <dbReference type="EMBL" id="GMN48424.1"/>
    </source>
</evidence>
<accession>A0AA88A9I3</accession>
<dbReference type="AlphaFoldDB" id="A0AA88A9I3"/>
<reference evidence="2" key="1">
    <citation type="submission" date="2023-07" db="EMBL/GenBank/DDBJ databases">
        <title>draft genome sequence of fig (Ficus carica).</title>
        <authorList>
            <person name="Takahashi T."/>
            <person name="Nishimura K."/>
        </authorList>
    </citation>
    <scope>NUCLEOTIDE SEQUENCE</scope>
</reference>
<feature type="region of interest" description="Disordered" evidence="1">
    <location>
        <begin position="1"/>
        <end position="27"/>
    </location>
</feature>
<keyword evidence="3" id="KW-1185">Reference proteome</keyword>
<comment type="caution">
    <text evidence="2">The sequence shown here is derived from an EMBL/GenBank/DDBJ whole genome shotgun (WGS) entry which is preliminary data.</text>
</comment>
<evidence type="ECO:0000256" key="1">
    <source>
        <dbReference type="SAM" id="MobiDB-lite"/>
    </source>
</evidence>
<dbReference type="Proteomes" id="UP001187192">
    <property type="component" value="Unassembled WGS sequence"/>
</dbReference>
<protein>
    <submittedName>
        <fullName evidence="2">Uncharacterized protein</fullName>
    </submittedName>
</protein>
<dbReference type="EMBL" id="BTGU01000028">
    <property type="protein sequence ID" value="GMN48424.1"/>
    <property type="molecule type" value="Genomic_DNA"/>
</dbReference>
<organism evidence="2 3">
    <name type="scientific">Ficus carica</name>
    <name type="common">Common fig</name>
    <dbReference type="NCBI Taxonomy" id="3494"/>
    <lineage>
        <taxon>Eukaryota</taxon>
        <taxon>Viridiplantae</taxon>
        <taxon>Streptophyta</taxon>
        <taxon>Embryophyta</taxon>
        <taxon>Tracheophyta</taxon>
        <taxon>Spermatophyta</taxon>
        <taxon>Magnoliopsida</taxon>
        <taxon>eudicotyledons</taxon>
        <taxon>Gunneridae</taxon>
        <taxon>Pentapetalae</taxon>
        <taxon>rosids</taxon>
        <taxon>fabids</taxon>
        <taxon>Rosales</taxon>
        <taxon>Moraceae</taxon>
        <taxon>Ficeae</taxon>
        <taxon>Ficus</taxon>
    </lineage>
</organism>
<sequence>MASVEKRPPAKKIPKKLAPKKKRKVPEEELKIKQGEIEVKKSKKAKRAIEEKKISDTEEVLYVQRVPDSEITQLKCFVMMPTDEELKELYVAQLYLKNPMIVPQAPHDVFFDSDISVIADKSVKVAMEFLNADWRKREMKRKKLQKMKMTRDKMMRSLSRRCPDFQGLDKSGPNLWLRLAH</sequence>
<feature type="compositionally biased region" description="Basic residues" evidence="1">
    <location>
        <begin position="9"/>
        <end position="24"/>
    </location>
</feature>
<proteinExistence type="predicted"/>